<keyword evidence="2 4" id="KW-0328">Glycosyltransferase</keyword>
<keyword evidence="3 4" id="KW-0808">Transferase</keyword>
<dbReference type="PANTHER" id="PTHR12526:SF640">
    <property type="entry name" value="COLANIC ACID BIOSYNTHESIS GLYCOSYLTRANSFERASE WCAL-RELATED"/>
    <property type="match status" value="1"/>
</dbReference>
<dbReference type="Pfam" id="PF13692">
    <property type="entry name" value="Glyco_trans_1_4"/>
    <property type="match status" value="1"/>
</dbReference>
<evidence type="ECO:0000256" key="1">
    <source>
        <dbReference type="ARBA" id="ARBA00009481"/>
    </source>
</evidence>
<evidence type="ECO:0000256" key="2">
    <source>
        <dbReference type="ARBA" id="ARBA00022676"/>
    </source>
</evidence>
<evidence type="ECO:0000256" key="3">
    <source>
        <dbReference type="ARBA" id="ARBA00022679"/>
    </source>
</evidence>
<dbReference type="EMBL" id="CP076723">
    <property type="protein sequence ID" value="QWV94803.1"/>
    <property type="molecule type" value="Genomic_DNA"/>
</dbReference>
<dbReference type="RefSeq" id="WP_216801522.1">
    <property type="nucleotide sequence ID" value="NZ_CP076723.1"/>
</dbReference>
<dbReference type="Proteomes" id="UP000683557">
    <property type="component" value="Chromosome"/>
</dbReference>
<sequence length="360" mass="39775">MTKYDRNGASSRLRTYQFLPHLERAGCEVTVSPLFGKEYLAAMYAGRKPRAFYLALRAYLQRLKVTLATRRYDLVWIQKEAFPFLPPVLERILVAQGIPYAVDLDDAIAHVYDQHRLFPVRAALGGKIPTVMANAALVIAGNAYLAEQAQRSGARNISVIPTVVDLHRYPLLDAAPRGSKEIRIGWIGTPFTSKYLDLVHPALRDLARTTPLRLVTVGGAPSFDDVPTEFIPWSETTEVDALRSFDLGIMPLPDTPFERGKCGYKLIQCLALAKPVIASPVGVNIELLTENRCGLLAHSDAEWTAAIGALLSSELRREMGHAGRAAVEAKYSLQSVGDELAETLRRTVRDAAKRRVDAAR</sequence>
<name>A0ABX8J8Y9_9BACT</name>
<organism evidence="4 5">
    <name type="scientific">Geomonas oryzisoli</name>
    <dbReference type="NCBI Taxonomy" id="2847992"/>
    <lineage>
        <taxon>Bacteria</taxon>
        <taxon>Pseudomonadati</taxon>
        <taxon>Thermodesulfobacteriota</taxon>
        <taxon>Desulfuromonadia</taxon>
        <taxon>Geobacterales</taxon>
        <taxon>Geobacteraceae</taxon>
        <taxon>Geomonas</taxon>
    </lineage>
</organism>
<reference evidence="4 5" key="1">
    <citation type="submission" date="2021-06" db="EMBL/GenBank/DDBJ databases">
        <title>Gemonas diversity in paddy soil.</title>
        <authorList>
            <person name="Liu G."/>
        </authorList>
    </citation>
    <scope>NUCLEOTIDE SEQUENCE [LARGE SCALE GENOMIC DNA]</scope>
    <source>
        <strain evidence="4 5">RG10</strain>
    </source>
</reference>
<comment type="similarity">
    <text evidence="1">Belongs to the glycosyltransferase group 1 family. Glycosyltransferase 4 subfamily.</text>
</comment>
<accession>A0ABX8J8Y9</accession>
<evidence type="ECO:0000313" key="5">
    <source>
        <dbReference type="Proteomes" id="UP000683557"/>
    </source>
</evidence>
<dbReference type="GO" id="GO:0016757">
    <property type="term" value="F:glycosyltransferase activity"/>
    <property type="evidence" value="ECO:0007669"/>
    <property type="project" value="UniProtKB-KW"/>
</dbReference>
<keyword evidence="5" id="KW-1185">Reference proteome</keyword>
<evidence type="ECO:0000313" key="4">
    <source>
        <dbReference type="EMBL" id="QWV94803.1"/>
    </source>
</evidence>
<proteinExistence type="inferred from homology"/>
<dbReference type="EC" id="2.4.-.-" evidence="4"/>
<gene>
    <name evidence="4" type="ORF">KP004_06395</name>
</gene>
<protein>
    <submittedName>
        <fullName evidence="4">Glycosyltransferase</fullName>
        <ecNumber evidence="4">2.4.-.-</ecNumber>
    </submittedName>
</protein>
<dbReference type="PANTHER" id="PTHR12526">
    <property type="entry name" value="GLYCOSYLTRANSFERASE"/>
    <property type="match status" value="1"/>
</dbReference>